<keyword evidence="7 8" id="KW-0030">Aminoacyl-tRNA synthetase</keyword>
<dbReference type="EC" id="6.1.1.17" evidence="8"/>
<comment type="catalytic activity">
    <reaction evidence="8">
        <text>tRNA(Glu) + L-glutamate + ATP = L-glutamyl-tRNA(Glu) + AMP + diphosphate</text>
        <dbReference type="Rhea" id="RHEA:23540"/>
        <dbReference type="Rhea" id="RHEA-COMP:9663"/>
        <dbReference type="Rhea" id="RHEA-COMP:9680"/>
        <dbReference type="ChEBI" id="CHEBI:29985"/>
        <dbReference type="ChEBI" id="CHEBI:30616"/>
        <dbReference type="ChEBI" id="CHEBI:33019"/>
        <dbReference type="ChEBI" id="CHEBI:78442"/>
        <dbReference type="ChEBI" id="CHEBI:78520"/>
        <dbReference type="ChEBI" id="CHEBI:456215"/>
        <dbReference type="EC" id="6.1.1.17"/>
    </reaction>
</comment>
<dbReference type="GO" id="GO:0000049">
    <property type="term" value="F:tRNA binding"/>
    <property type="evidence" value="ECO:0007669"/>
    <property type="project" value="InterPro"/>
</dbReference>
<dbReference type="KEGG" id="ocy:OSSY52_02710"/>
<dbReference type="InterPro" id="IPR014729">
    <property type="entry name" value="Rossmann-like_a/b/a_fold"/>
</dbReference>
<dbReference type="GO" id="GO:0008270">
    <property type="term" value="F:zinc ion binding"/>
    <property type="evidence" value="ECO:0007669"/>
    <property type="project" value="InterPro"/>
</dbReference>
<comment type="subunit">
    <text evidence="8">Monomer.</text>
</comment>
<dbReference type="SUPFAM" id="SSF52374">
    <property type="entry name" value="Nucleotidylyl transferase"/>
    <property type="match status" value="1"/>
</dbReference>
<keyword evidence="6 8" id="KW-0648">Protein biosynthesis</keyword>
<dbReference type="AlphaFoldDB" id="A0A7G1G1N8"/>
<comment type="similarity">
    <text evidence="1 8">Belongs to the class-I aminoacyl-tRNA synthetase family. Glutamate--tRNA ligase type 1 subfamily.</text>
</comment>
<keyword evidence="3 8" id="KW-0436">Ligase</keyword>
<dbReference type="PROSITE" id="PS00178">
    <property type="entry name" value="AA_TRNA_LIGASE_I"/>
    <property type="match status" value="1"/>
</dbReference>
<dbReference type="Pfam" id="PF19269">
    <property type="entry name" value="Anticodon_2"/>
    <property type="match status" value="1"/>
</dbReference>
<dbReference type="GO" id="GO:0005524">
    <property type="term" value="F:ATP binding"/>
    <property type="evidence" value="ECO:0007669"/>
    <property type="project" value="UniProtKB-UniRule"/>
</dbReference>
<dbReference type="InterPro" id="IPR020061">
    <property type="entry name" value="Glu_tRNA_lig_a-bdl"/>
</dbReference>
<dbReference type="GO" id="GO:0004818">
    <property type="term" value="F:glutamate-tRNA ligase activity"/>
    <property type="evidence" value="ECO:0007669"/>
    <property type="project" value="UniProtKB-UniRule"/>
</dbReference>
<accession>A0A7G1G1N8</accession>
<protein>
    <recommendedName>
        <fullName evidence="8">Glutamate--tRNA ligase</fullName>
        <ecNumber evidence="8">6.1.1.17</ecNumber>
    </recommendedName>
    <alternativeName>
        <fullName evidence="8">Glutamyl-tRNA synthetase</fullName>
        <shortName evidence="8">GluRS</shortName>
    </alternativeName>
</protein>
<evidence type="ECO:0000256" key="3">
    <source>
        <dbReference type="ARBA" id="ARBA00022598"/>
    </source>
</evidence>
<dbReference type="PANTHER" id="PTHR43311:SF2">
    <property type="entry name" value="GLUTAMATE--TRNA LIGASE, MITOCHONDRIAL-RELATED"/>
    <property type="match status" value="1"/>
</dbReference>
<dbReference type="InterPro" id="IPR020058">
    <property type="entry name" value="Glu/Gln-tRNA-synth_Ib_cat-dom"/>
</dbReference>
<organism evidence="12 13">
    <name type="scientific">Tepiditoga spiralis</name>
    <dbReference type="NCBI Taxonomy" id="2108365"/>
    <lineage>
        <taxon>Bacteria</taxon>
        <taxon>Thermotogati</taxon>
        <taxon>Thermotogota</taxon>
        <taxon>Thermotogae</taxon>
        <taxon>Petrotogales</taxon>
        <taxon>Petrotogaceae</taxon>
        <taxon>Tepiditoga</taxon>
    </lineage>
</organism>
<evidence type="ECO:0000256" key="4">
    <source>
        <dbReference type="ARBA" id="ARBA00022741"/>
    </source>
</evidence>
<dbReference type="RefSeq" id="WP_190615259.1">
    <property type="nucleotide sequence ID" value="NZ_AP018712.1"/>
</dbReference>
<feature type="short sequence motif" description="'KMSKS' region" evidence="8">
    <location>
        <begin position="232"/>
        <end position="236"/>
    </location>
</feature>
<feature type="domain" description="Aminoacyl-tRNA synthetase class I anticodon-binding" evidence="11">
    <location>
        <begin position="329"/>
        <end position="454"/>
    </location>
</feature>
<dbReference type="InterPro" id="IPR000924">
    <property type="entry name" value="Glu/Gln-tRNA-synth"/>
</dbReference>
<keyword evidence="5 8" id="KW-0067">ATP-binding</keyword>
<dbReference type="Gene3D" id="1.10.8.70">
    <property type="entry name" value="Glutamate-tRNA synthetase, class I, anticodon-binding domain 1"/>
    <property type="match status" value="1"/>
</dbReference>
<keyword evidence="9" id="KW-0175">Coiled coil</keyword>
<sequence length="458" mass="53988">MTRVRFAPSPTGYLHVGGVRTALFNWYYSKKNNGKFILRIEDTDIERSKKEYEDIILNDFKWCGIDYDEGPDKGGEYGPYRQSERFDIYKKYINKLIDEKKAYYAIYSKEDNTQIIKKSYEYPKEYYNKGYSITVNFKVEKNKKIIFDDLIKGKMIFDSNTYNDFVIFRSNGVPMYNFTVVVDDYLMNITHIFRGEDHLSNTPKQIMLYEALNFEKPKFAHIPLIIGEDKSPLSKRHGGTSVAYFKEEGYLPSALINYLAVLGWSTEEQVFDFKDKIDEFDITKVSNKAVVFDYKKLMWINSEHLRNKPLDEIFTHYMNWCSINNIKINASDNYIKEVIDISRQKVSTLKQLHEFSKNFYDEEFNYEEKYLKYTKKDWFKLLISEAIKKLESSEYDIEKIENTMQSLADLKITGKKNTYQSVRGALLGALVTPGLYESIVVLGKRRVIKRLKKILENV</sequence>
<gene>
    <name evidence="12" type="primary">gltX2</name>
    <name evidence="8" type="synonym">gltX</name>
    <name evidence="12" type="ORF">OSSY52_02710</name>
</gene>
<dbReference type="PANTHER" id="PTHR43311">
    <property type="entry name" value="GLUTAMATE--TRNA LIGASE"/>
    <property type="match status" value="1"/>
</dbReference>
<evidence type="ECO:0000256" key="6">
    <source>
        <dbReference type="ARBA" id="ARBA00022917"/>
    </source>
</evidence>
<dbReference type="Gene3D" id="3.90.800.10">
    <property type="entry name" value="Glutamyl-tRNA Synthetase, Domain 3"/>
    <property type="match status" value="1"/>
</dbReference>
<keyword evidence="13" id="KW-1185">Reference proteome</keyword>
<evidence type="ECO:0000313" key="12">
    <source>
        <dbReference type="EMBL" id="BBE30130.1"/>
    </source>
</evidence>
<dbReference type="GO" id="GO:0005829">
    <property type="term" value="C:cytosol"/>
    <property type="evidence" value="ECO:0007669"/>
    <property type="project" value="TreeGrafter"/>
</dbReference>
<evidence type="ECO:0000256" key="5">
    <source>
        <dbReference type="ARBA" id="ARBA00022840"/>
    </source>
</evidence>
<dbReference type="InterPro" id="IPR020752">
    <property type="entry name" value="Glu-tRNA-synth_I_codon-bd_sub1"/>
</dbReference>
<proteinExistence type="inferred from homology"/>
<dbReference type="InterPro" id="IPR049940">
    <property type="entry name" value="GluQ/Sye"/>
</dbReference>
<dbReference type="EMBL" id="AP018712">
    <property type="protein sequence ID" value="BBE30130.1"/>
    <property type="molecule type" value="Genomic_DNA"/>
</dbReference>
<comment type="function">
    <text evidence="8">Catalyzes the attachment of glutamate to tRNA(Glu) in a two-step reaction: glutamate is first activated by ATP to form Glu-AMP and then transferred to the acceptor end of tRNA(Glu).</text>
</comment>
<evidence type="ECO:0000256" key="7">
    <source>
        <dbReference type="ARBA" id="ARBA00023146"/>
    </source>
</evidence>
<dbReference type="InParanoid" id="A0A7G1G1N8"/>
<dbReference type="Gene3D" id="3.40.50.620">
    <property type="entry name" value="HUPs"/>
    <property type="match status" value="1"/>
</dbReference>
<dbReference type="Gene3D" id="1.10.10.350">
    <property type="match status" value="1"/>
</dbReference>
<dbReference type="InterPro" id="IPR020751">
    <property type="entry name" value="aa-tRNA-synth_I_codon-bd_sub2"/>
</dbReference>
<dbReference type="Proteomes" id="UP000516361">
    <property type="component" value="Chromosome"/>
</dbReference>
<feature type="short sequence motif" description="'HIGH' region" evidence="8">
    <location>
        <begin position="8"/>
        <end position="18"/>
    </location>
</feature>
<evidence type="ECO:0000256" key="9">
    <source>
        <dbReference type="SAM" id="Coils"/>
    </source>
</evidence>
<evidence type="ECO:0000259" key="11">
    <source>
        <dbReference type="Pfam" id="PF19269"/>
    </source>
</evidence>
<dbReference type="SUPFAM" id="SSF48163">
    <property type="entry name" value="An anticodon-binding domain of class I aminoacyl-tRNA synthetases"/>
    <property type="match status" value="1"/>
</dbReference>
<dbReference type="Pfam" id="PF00749">
    <property type="entry name" value="tRNA-synt_1c"/>
    <property type="match status" value="1"/>
</dbReference>
<keyword evidence="4 8" id="KW-0547">Nucleotide-binding</keyword>
<feature type="coiled-coil region" evidence="9">
    <location>
        <begin position="383"/>
        <end position="410"/>
    </location>
</feature>
<evidence type="ECO:0000313" key="13">
    <source>
        <dbReference type="Proteomes" id="UP000516361"/>
    </source>
</evidence>
<evidence type="ECO:0000256" key="2">
    <source>
        <dbReference type="ARBA" id="ARBA00022490"/>
    </source>
</evidence>
<evidence type="ECO:0000256" key="1">
    <source>
        <dbReference type="ARBA" id="ARBA00007894"/>
    </source>
</evidence>
<dbReference type="InterPro" id="IPR033910">
    <property type="entry name" value="GluRS_core"/>
</dbReference>
<dbReference type="NCBIfam" id="TIGR00464">
    <property type="entry name" value="gltX_bact"/>
    <property type="match status" value="1"/>
</dbReference>
<dbReference type="InterPro" id="IPR001412">
    <property type="entry name" value="aa-tRNA-synth_I_CS"/>
</dbReference>
<reference evidence="12 13" key="1">
    <citation type="submission" date="2018-06" db="EMBL/GenBank/DDBJ databases">
        <title>Genome sequencing of Oceanotoga sp. sy52.</title>
        <authorList>
            <person name="Mori K."/>
        </authorList>
    </citation>
    <scope>NUCLEOTIDE SEQUENCE [LARGE SCALE GENOMIC DNA]</scope>
    <source>
        <strain evidence="13">sy52</strain>
    </source>
</reference>
<evidence type="ECO:0000259" key="10">
    <source>
        <dbReference type="Pfam" id="PF00749"/>
    </source>
</evidence>
<dbReference type="Gene3D" id="1.10.1160.10">
    <property type="entry name" value="Glutamyl-trna Synthetase, Domain 2"/>
    <property type="match status" value="1"/>
</dbReference>
<comment type="caution">
    <text evidence="8">Lacks conserved residue(s) required for the propagation of feature annotation.</text>
</comment>
<evidence type="ECO:0000256" key="8">
    <source>
        <dbReference type="HAMAP-Rule" id="MF_00022"/>
    </source>
</evidence>
<dbReference type="CDD" id="cd00808">
    <property type="entry name" value="GluRS_core"/>
    <property type="match status" value="1"/>
</dbReference>
<name>A0A7G1G1N8_9BACT</name>
<feature type="domain" description="Glutamyl/glutaminyl-tRNA synthetase class Ib catalytic" evidence="10">
    <location>
        <begin position="3"/>
        <end position="299"/>
    </location>
</feature>
<dbReference type="InterPro" id="IPR008925">
    <property type="entry name" value="aa_tRNA-synth_I_cd-bd_sf"/>
</dbReference>
<dbReference type="InterPro" id="IPR004527">
    <property type="entry name" value="Glu-tRNA-ligase_bac/mito"/>
</dbReference>
<keyword evidence="2 8" id="KW-0963">Cytoplasm</keyword>
<dbReference type="PRINTS" id="PR00987">
    <property type="entry name" value="TRNASYNTHGLU"/>
</dbReference>
<dbReference type="GO" id="GO:0006424">
    <property type="term" value="P:glutamyl-tRNA aminoacylation"/>
    <property type="evidence" value="ECO:0007669"/>
    <property type="project" value="UniProtKB-UniRule"/>
</dbReference>
<dbReference type="InterPro" id="IPR045462">
    <property type="entry name" value="aa-tRNA-synth_I_cd-bd"/>
</dbReference>
<feature type="binding site" evidence="8">
    <location>
        <position position="235"/>
    </location>
    <ligand>
        <name>ATP</name>
        <dbReference type="ChEBI" id="CHEBI:30616"/>
    </ligand>
</feature>
<comment type="subcellular location">
    <subcellularLocation>
        <location evidence="8">Cytoplasm</location>
    </subcellularLocation>
</comment>
<dbReference type="HAMAP" id="MF_00022">
    <property type="entry name" value="Glu_tRNA_synth_type1"/>
    <property type="match status" value="1"/>
</dbReference>